<sequence length="270" mass="31227">MDTYNLAVCWGPTIIFITDNTENANGKDIVTQSTDATRLFDALLTFYIENPEELDFGRKKQVSGKIEYLDSNKNPIQRQDSKESIRSSDSNNSKVQKKSASNLCLNVDEVLKKFIELIELNIKNNTPCLEQNNRQKIISLIEDLPKKDTLIYLVRHITKVMEQEPYHKVSKVDMVSIWTNVLNYQRRITDSNEKFSNYLRIVLEVFDEAKPDITLTPKSISNGLLNDLKNYQKDKDRCSKYDNVPEMDTGVSREATILEEKTEELEFTKL</sequence>
<comment type="caution">
    <text evidence="2">The sequence shown here is derived from an EMBL/GenBank/DDBJ whole genome shotgun (WGS) entry which is preliminary data.</text>
</comment>
<dbReference type="AlphaFoldDB" id="A0AAV8YSE7"/>
<keyword evidence="3" id="KW-1185">Reference proteome</keyword>
<name>A0AAV8YSE7_9CUCU</name>
<dbReference type="Proteomes" id="UP001162156">
    <property type="component" value="Unassembled WGS sequence"/>
</dbReference>
<evidence type="ECO:0000313" key="2">
    <source>
        <dbReference type="EMBL" id="KAJ8954481.1"/>
    </source>
</evidence>
<gene>
    <name evidence="2" type="ORF">NQ314_007087</name>
</gene>
<evidence type="ECO:0000313" key="3">
    <source>
        <dbReference type="Proteomes" id="UP001162156"/>
    </source>
</evidence>
<proteinExistence type="predicted"/>
<evidence type="ECO:0000256" key="1">
    <source>
        <dbReference type="SAM" id="MobiDB-lite"/>
    </source>
</evidence>
<feature type="region of interest" description="Disordered" evidence="1">
    <location>
        <begin position="73"/>
        <end position="94"/>
    </location>
</feature>
<dbReference type="EMBL" id="JANEYF010001920">
    <property type="protein sequence ID" value="KAJ8954481.1"/>
    <property type="molecule type" value="Genomic_DNA"/>
</dbReference>
<reference evidence="2" key="1">
    <citation type="journal article" date="2023" name="Insect Mol. Biol.">
        <title>Genome sequencing provides insights into the evolution of gene families encoding plant cell wall-degrading enzymes in longhorned beetles.</title>
        <authorList>
            <person name="Shin N.R."/>
            <person name="Okamura Y."/>
            <person name="Kirsch R."/>
            <person name="Pauchet Y."/>
        </authorList>
    </citation>
    <scope>NUCLEOTIDE SEQUENCE</scope>
    <source>
        <strain evidence="2">RBIC_L_NR</strain>
    </source>
</reference>
<accession>A0AAV8YSE7</accession>
<organism evidence="2 3">
    <name type="scientific">Rhamnusium bicolor</name>
    <dbReference type="NCBI Taxonomy" id="1586634"/>
    <lineage>
        <taxon>Eukaryota</taxon>
        <taxon>Metazoa</taxon>
        <taxon>Ecdysozoa</taxon>
        <taxon>Arthropoda</taxon>
        <taxon>Hexapoda</taxon>
        <taxon>Insecta</taxon>
        <taxon>Pterygota</taxon>
        <taxon>Neoptera</taxon>
        <taxon>Endopterygota</taxon>
        <taxon>Coleoptera</taxon>
        <taxon>Polyphaga</taxon>
        <taxon>Cucujiformia</taxon>
        <taxon>Chrysomeloidea</taxon>
        <taxon>Cerambycidae</taxon>
        <taxon>Lepturinae</taxon>
        <taxon>Rhagiini</taxon>
        <taxon>Rhamnusium</taxon>
    </lineage>
</organism>
<protein>
    <submittedName>
        <fullName evidence="2">Uncharacterized protein</fullName>
    </submittedName>
</protein>